<dbReference type="EMBL" id="CAFB01000011">
    <property type="protein sequence ID" value="CCD28645.1"/>
    <property type="molecule type" value="Genomic_DNA"/>
</dbReference>
<dbReference type="AlphaFoldDB" id="G2J7A5"/>
<keyword evidence="2" id="KW-1185">Reference proteome</keyword>
<dbReference type="Proteomes" id="UP000054051">
    <property type="component" value="Unassembled WGS sequence"/>
</dbReference>
<dbReference type="RefSeq" id="WP_006681946.1">
    <property type="nucleotide sequence ID" value="NZ_CAFB01000011.1"/>
</dbReference>
<protein>
    <submittedName>
        <fullName evidence="1">Uncharacterized protein</fullName>
    </submittedName>
</protein>
<comment type="caution">
    <text evidence="1">The sequence shown here is derived from an EMBL/GenBank/DDBJ whole genome shotgun (WGS) entry which is preliminary data.</text>
</comment>
<reference evidence="1 2" key="1">
    <citation type="submission" date="2011-08" db="EMBL/GenBank/DDBJ databases">
        <title>The genome of the obligate endobacterium of an arbuscular mycorrhizal fungus reveals an interphylum network of nutritional interactions.</title>
        <authorList>
            <person name="Ghignone S."/>
            <person name="Salvioli A."/>
            <person name="Anca I."/>
            <person name="Lumini E."/>
            <person name="Ortu G."/>
            <person name="Petiti L."/>
            <person name="Cruveiller S."/>
            <person name="Bianciotto V."/>
            <person name="Piffanelli P."/>
            <person name="Lanfranco L."/>
            <person name="Bonfante P."/>
        </authorList>
    </citation>
    <scope>NUCLEOTIDE SEQUENCE [LARGE SCALE GENOMIC DNA]</scope>
    <source>
        <strain evidence="1 2">BEG34</strain>
    </source>
</reference>
<organism evidence="1 2">
    <name type="scientific">Candidatus Glomeribacter gigasporarum BEG34</name>
    <dbReference type="NCBI Taxonomy" id="1070319"/>
    <lineage>
        <taxon>Bacteria</taxon>
        <taxon>Pseudomonadati</taxon>
        <taxon>Pseudomonadota</taxon>
        <taxon>Betaproteobacteria</taxon>
        <taxon>Burkholderiales</taxon>
        <taxon>Burkholderiaceae</taxon>
        <taxon>Candidatus Glomeribacter</taxon>
    </lineage>
</organism>
<gene>
    <name evidence="1" type="ORF">CAGGBEG34_100038</name>
</gene>
<accession>G2J7A5</accession>
<evidence type="ECO:0000313" key="2">
    <source>
        <dbReference type="Proteomes" id="UP000054051"/>
    </source>
</evidence>
<evidence type="ECO:0000313" key="1">
    <source>
        <dbReference type="EMBL" id="CCD28645.1"/>
    </source>
</evidence>
<sequence>MFVGDHNVSSSVPLISSDPVQPNKKSVLANIGNHIGETANNFLEALPVANRIVHWANERYGVAEERDRFLCARINDLTAALRDILAQFDIRETEDLKLKLLQADPHERQVIYQNILKELILKAILAERSQSLPATEGESSVQNTLTERTPLQPLTLTGTLSTMDTADVNHCSVPAAPALVVTTFPEVFAHEESKQYKEIRRLLEILAALCLSQSAEQLCSQLKEEHWKTLEILLASRTENQNTPELQRAETEAIRTQANHLSVV</sequence>
<name>G2J7A5_9BURK</name>
<proteinExistence type="predicted"/>